<sequence>MRTLLLALCLLALPLSAAERVISLAPSLSEIMLDLDAADLLVGVLEGDEHPAALAHLPTVGRYGQLEFERLLQLAPDLILIAPGSVPPAQQAQLQRFGIDLLIVEPQRLDQLGDAFVRIGERVGRMEQGERLAAEFRAELHALRQRYQREQPLTVFYQVWHQPLYTIGGEQLIGDALQVCGARNLFADLPQPAPQVSVEAVLARDPDVILGGSNAELSAWQAWPQLHAVRRGQVWAVPDRGLERPSRQMLGAIEQLCERMKAAR</sequence>
<dbReference type="InterPro" id="IPR050902">
    <property type="entry name" value="ABC_Transporter_SBP"/>
</dbReference>
<protein>
    <submittedName>
        <fullName evidence="2">Iron complex transport system substrate-binding protein/vitamin B12 transport system substrate-binding protein</fullName>
    </submittedName>
</protein>
<dbReference type="PANTHER" id="PTHR30535">
    <property type="entry name" value="VITAMIN B12-BINDING PROTEIN"/>
    <property type="match status" value="1"/>
</dbReference>
<dbReference type="Gene3D" id="3.40.50.1980">
    <property type="entry name" value="Nitrogenase molybdenum iron protein domain"/>
    <property type="match status" value="2"/>
</dbReference>
<dbReference type="NCBIfam" id="NF038402">
    <property type="entry name" value="TroA_like"/>
    <property type="match status" value="1"/>
</dbReference>
<dbReference type="PANTHER" id="PTHR30535:SF34">
    <property type="entry name" value="MOLYBDATE-BINDING PROTEIN MOLA"/>
    <property type="match status" value="1"/>
</dbReference>
<proteinExistence type="predicted"/>
<keyword evidence="3" id="KW-1185">Reference proteome</keyword>
<dbReference type="CDD" id="cd01144">
    <property type="entry name" value="BtuF"/>
    <property type="match status" value="1"/>
</dbReference>
<dbReference type="InterPro" id="IPR002491">
    <property type="entry name" value="ABC_transptr_periplasmic_BD"/>
</dbReference>
<evidence type="ECO:0000256" key="1">
    <source>
        <dbReference type="ARBA" id="ARBA00022729"/>
    </source>
</evidence>
<dbReference type="InterPro" id="IPR054828">
    <property type="entry name" value="Vit_B12_bind_prot"/>
</dbReference>
<reference evidence="3" key="1">
    <citation type="submission" date="2016-10" db="EMBL/GenBank/DDBJ databases">
        <authorList>
            <person name="Varghese N."/>
            <person name="Submissions S."/>
        </authorList>
    </citation>
    <scope>NUCLEOTIDE SEQUENCE [LARGE SCALE GENOMIC DNA]</scope>
    <source>
        <strain evidence="3">DSM 26382</strain>
    </source>
</reference>
<dbReference type="EMBL" id="FMZQ01000024">
    <property type="protein sequence ID" value="SDD65258.1"/>
    <property type="molecule type" value="Genomic_DNA"/>
</dbReference>
<evidence type="ECO:0000313" key="2">
    <source>
        <dbReference type="EMBL" id="SDD65258.1"/>
    </source>
</evidence>
<organism evidence="2 3">
    <name type="scientific">Ectopseudomonas chengduensis</name>
    <dbReference type="NCBI Taxonomy" id="489632"/>
    <lineage>
        <taxon>Bacteria</taxon>
        <taxon>Pseudomonadati</taxon>
        <taxon>Pseudomonadota</taxon>
        <taxon>Gammaproteobacteria</taxon>
        <taxon>Pseudomonadales</taxon>
        <taxon>Pseudomonadaceae</taxon>
        <taxon>Ectopseudomonas</taxon>
    </lineage>
</organism>
<keyword evidence="1" id="KW-0732">Signal</keyword>
<dbReference type="Pfam" id="PF01497">
    <property type="entry name" value="Peripla_BP_2"/>
    <property type="match status" value="1"/>
</dbReference>
<dbReference type="Proteomes" id="UP000199467">
    <property type="component" value="Unassembled WGS sequence"/>
</dbReference>
<dbReference type="PROSITE" id="PS50983">
    <property type="entry name" value="FE_B12_PBP"/>
    <property type="match status" value="1"/>
</dbReference>
<dbReference type="AlphaFoldDB" id="A0A1G6WHI7"/>
<dbReference type="GO" id="GO:0071281">
    <property type="term" value="P:cellular response to iron ion"/>
    <property type="evidence" value="ECO:0007669"/>
    <property type="project" value="TreeGrafter"/>
</dbReference>
<accession>A0A1G6WHI7</accession>
<name>A0A1G6WHI7_9GAMM</name>
<dbReference type="RefSeq" id="WP_090337666.1">
    <property type="nucleotide sequence ID" value="NZ_FMZQ01000024.1"/>
</dbReference>
<gene>
    <name evidence="2" type="ORF">SAMN05216576_12473</name>
</gene>
<dbReference type="SUPFAM" id="SSF53807">
    <property type="entry name" value="Helical backbone' metal receptor"/>
    <property type="match status" value="1"/>
</dbReference>
<evidence type="ECO:0000313" key="3">
    <source>
        <dbReference type="Proteomes" id="UP000199467"/>
    </source>
</evidence>